<organism evidence="3 4">
    <name type="scientific">Zingiber officinale</name>
    <name type="common">Ginger</name>
    <name type="synonym">Amomum zingiber</name>
    <dbReference type="NCBI Taxonomy" id="94328"/>
    <lineage>
        <taxon>Eukaryota</taxon>
        <taxon>Viridiplantae</taxon>
        <taxon>Streptophyta</taxon>
        <taxon>Embryophyta</taxon>
        <taxon>Tracheophyta</taxon>
        <taxon>Spermatophyta</taxon>
        <taxon>Magnoliopsida</taxon>
        <taxon>Liliopsida</taxon>
        <taxon>Zingiberales</taxon>
        <taxon>Zingiberaceae</taxon>
        <taxon>Zingiber</taxon>
    </lineage>
</organism>
<evidence type="ECO:0000256" key="2">
    <source>
        <dbReference type="ARBA" id="ARBA00022679"/>
    </source>
</evidence>
<reference evidence="3 4" key="1">
    <citation type="submission" date="2020-08" db="EMBL/GenBank/DDBJ databases">
        <title>Plant Genome Project.</title>
        <authorList>
            <person name="Zhang R.-G."/>
        </authorList>
    </citation>
    <scope>NUCLEOTIDE SEQUENCE [LARGE SCALE GENOMIC DNA]</scope>
    <source>
        <tissue evidence="3">Rhizome</tissue>
    </source>
</reference>
<keyword evidence="2" id="KW-0808">Transferase</keyword>
<dbReference type="Proteomes" id="UP000734854">
    <property type="component" value="Unassembled WGS sequence"/>
</dbReference>
<protein>
    <recommendedName>
        <fullName evidence="5">UDP-glycosyltransferases domain-containing protein</fullName>
    </recommendedName>
</protein>
<proteinExistence type="inferred from homology"/>
<dbReference type="GO" id="GO:0080043">
    <property type="term" value="F:quercetin 3-O-glucosyltransferase activity"/>
    <property type="evidence" value="ECO:0007669"/>
    <property type="project" value="TreeGrafter"/>
</dbReference>
<dbReference type="CDD" id="cd03784">
    <property type="entry name" value="GT1_Gtf-like"/>
    <property type="match status" value="1"/>
</dbReference>
<comment type="similarity">
    <text evidence="1">Belongs to the UDP-glycosyltransferase family.</text>
</comment>
<keyword evidence="4" id="KW-1185">Reference proteome</keyword>
<dbReference type="PANTHER" id="PTHR11926:SF1553">
    <property type="entry name" value="GLYCOSYLTRANSFERASE"/>
    <property type="match status" value="1"/>
</dbReference>
<evidence type="ECO:0000313" key="3">
    <source>
        <dbReference type="EMBL" id="KAG6492622.1"/>
    </source>
</evidence>
<dbReference type="InterPro" id="IPR002213">
    <property type="entry name" value="UDP_glucos_trans"/>
</dbReference>
<dbReference type="Gene3D" id="3.40.50.2000">
    <property type="entry name" value="Glycogen Phosphorylase B"/>
    <property type="match status" value="2"/>
</dbReference>
<dbReference type="GO" id="GO:0080044">
    <property type="term" value="F:quercetin 7-O-glucosyltransferase activity"/>
    <property type="evidence" value="ECO:0007669"/>
    <property type="project" value="TreeGrafter"/>
</dbReference>
<sequence>MSPASESYDHVVLIPYPNQSHINAMLQFAKRLAAHGLAATLTPTRFLLATTRIPSPGPVRLAPISDGHDAGGSAEAASVHAYLDSFERAGSRSLDDLLLEAAGPSPVRLLIFDSFLPWAGDVGRRHGIPTAAFFTQCAAVNLVYFHVKAGMVEVPVREAVELPALPRLELRDLPSFLPEGISIFPEFLDLVLNQFRDLEKVDEVLVNTVYEWEPQQIDWLRSAYPVKTVGPTIPYAYLDNRNPSGANNVFRHLSAEGSPCVAWLDVRPAASVVYVSFGSTAAPSPQQMLEVAFGLADAGKHFLWAVRSSEADMIPPGFAEEHGGSGRGLVVDWSPQLEVLAHDAVGCFVTHCGWNSTLEGMSLGVPMVAVPQWTDQPTVAKYVEDVWGVGVRAKRDEEARLVRREEVVRCVREVMEGSRSDEIRRNAAKWREAAKAAVGDGNGSSGKSTVELINKYCSKAEFIVDTVYSGLPGDRAVKSGGDDTKADIYVEMEEIPRSSIQQEALLPTEHMSMIAFLNNFMGSMSHVGSFNGYVELNLDAVGEDTNMSPPLRSQDFVELPHVEYLMYDTMIPFPLPLEVQLDDEAWSSEYFHSQSSSEDGEDILSILMDADSPNNGDCDTHLNRGEIPSYNERVMHFMNVIGEENGDGNVDQEDNVHIDIWSESEKSNSVRNVI</sequence>
<dbReference type="FunFam" id="3.40.50.2000:FF:000019">
    <property type="entry name" value="Glycosyltransferase"/>
    <property type="match status" value="1"/>
</dbReference>
<evidence type="ECO:0000313" key="4">
    <source>
        <dbReference type="Proteomes" id="UP000734854"/>
    </source>
</evidence>
<comment type="caution">
    <text evidence="3">The sequence shown here is derived from an EMBL/GenBank/DDBJ whole genome shotgun (WGS) entry which is preliminary data.</text>
</comment>
<accession>A0A8J5FV61</accession>
<name>A0A8J5FV61_ZINOF</name>
<dbReference type="InterPro" id="IPR035595">
    <property type="entry name" value="UDP_glycos_trans_CS"/>
</dbReference>
<dbReference type="PANTHER" id="PTHR11926">
    <property type="entry name" value="GLUCOSYL/GLUCURONOSYL TRANSFERASES"/>
    <property type="match status" value="1"/>
</dbReference>
<dbReference type="Pfam" id="PF00201">
    <property type="entry name" value="UDPGT"/>
    <property type="match status" value="1"/>
</dbReference>
<dbReference type="EMBL" id="JACMSC010000013">
    <property type="protein sequence ID" value="KAG6492622.1"/>
    <property type="molecule type" value="Genomic_DNA"/>
</dbReference>
<evidence type="ECO:0000256" key="1">
    <source>
        <dbReference type="ARBA" id="ARBA00009995"/>
    </source>
</evidence>
<gene>
    <name evidence="3" type="ORF">ZIOFF_047587</name>
</gene>
<evidence type="ECO:0008006" key="5">
    <source>
        <dbReference type="Google" id="ProtNLM"/>
    </source>
</evidence>
<dbReference type="AlphaFoldDB" id="A0A8J5FV61"/>
<dbReference type="SUPFAM" id="SSF53756">
    <property type="entry name" value="UDP-Glycosyltransferase/glycogen phosphorylase"/>
    <property type="match status" value="1"/>
</dbReference>
<dbReference type="PROSITE" id="PS00375">
    <property type="entry name" value="UDPGT"/>
    <property type="match status" value="1"/>
</dbReference>